<gene>
    <name evidence="2" type="ORF">K0B96_09780</name>
</gene>
<dbReference type="AlphaFoldDB" id="A0A8F9XF27"/>
<name>A0A8F9XF27_9BACT</name>
<protein>
    <recommendedName>
        <fullName evidence="1">DUF5615 domain-containing protein</fullName>
    </recommendedName>
</protein>
<sequence>MTKDEDFALRVQATETGPCVVWLRVGNTSNAALRAWFIPRVPQILAHLGQGTRLVEIR</sequence>
<dbReference type="EMBL" id="CP080507">
    <property type="protein sequence ID" value="QYM77617.1"/>
    <property type="molecule type" value="Genomic_DNA"/>
</dbReference>
<evidence type="ECO:0000259" key="1">
    <source>
        <dbReference type="Pfam" id="PF18480"/>
    </source>
</evidence>
<dbReference type="Pfam" id="PF18480">
    <property type="entry name" value="DUF5615"/>
    <property type="match status" value="1"/>
</dbReference>
<feature type="domain" description="DUF5615" evidence="1">
    <location>
        <begin position="2"/>
        <end position="47"/>
    </location>
</feature>
<reference evidence="2" key="1">
    <citation type="submission" date="2021-08" db="EMBL/GenBank/DDBJ databases">
        <title>Genome of a novel bacterium of the phylum Verrucomicrobia, Oleiharenicola sp. KSB-15.</title>
        <authorList>
            <person name="Chung J.-H."/>
            <person name="Ahn J.-H."/>
            <person name="Yoon Y."/>
            <person name="Kim D.-Y."/>
            <person name="An S.-H."/>
            <person name="Park I."/>
            <person name="Yeon J."/>
        </authorList>
    </citation>
    <scope>NUCLEOTIDE SEQUENCE</scope>
    <source>
        <strain evidence="2">KSB-15</strain>
    </source>
</reference>
<evidence type="ECO:0000313" key="3">
    <source>
        <dbReference type="Proteomes" id="UP000825051"/>
    </source>
</evidence>
<accession>A0A8F9XF27</accession>
<organism evidence="2 3">
    <name type="scientific">Horticoccus luteus</name>
    <dbReference type="NCBI Taxonomy" id="2862869"/>
    <lineage>
        <taxon>Bacteria</taxon>
        <taxon>Pseudomonadati</taxon>
        <taxon>Verrucomicrobiota</taxon>
        <taxon>Opitutia</taxon>
        <taxon>Opitutales</taxon>
        <taxon>Opitutaceae</taxon>
        <taxon>Horticoccus</taxon>
    </lineage>
</organism>
<evidence type="ECO:0000313" key="2">
    <source>
        <dbReference type="EMBL" id="QYM77617.1"/>
    </source>
</evidence>
<dbReference type="KEGG" id="ole:K0B96_09780"/>
<dbReference type="InterPro" id="IPR041049">
    <property type="entry name" value="DUF5615"/>
</dbReference>
<dbReference type="Proteomes" id="UP000825051">
    <property type="component" value="Chromosome"/>
</dbReference>
<proteinExistence type="predicted"/>
<keyword evidence="3" id="KW-1185">Reference proteome</keyword>